<dbReference type="Pfam" id="PF20147">
    <property type="entry name" value="Crinkler"/>
    <property type="match status" value="1"/>
</dbReference>
<proteinExistence type="predicted"/>
<keyword evidence="4" id="KW-0732">Signal</keyword>
<evidence type="ECO:0000313" key="6">
    <source>
        <dbReference type="EMBL" id="GMF57094.1"/>
    </source>
</evidence>
<evidence type="ECO:0000256" key="1">
    <source>
        <dbReference type="ARBA" id="ARBA00004340"/>
    </source>
</evidence>
<dbReference type="Proteomes" id="UP001165121">
    <property type="component" value="Unassembled WGS sequence"/>
</dbReference>
<comment type="subcellular location">
    <subcellularLocation>
        <location evidence="1">Host cell</location>
    </subcellularLocation>
    <subcellularLocation>
        <location evidence="2">Secreted</location>
    </subcellularLocation>
</comment>
<reference evidence="6" key="1">
    <citation type="submission" date="2023-04" db="EMBL/GenBank/DDBJ databases">
        <title>Phytophthora fragariaefolia NBRC 109709.</title>
        <authorList>
            <person name="Ichikawa N."/>
            <person name="Sato H."/>
            <person name="Tonouchi N."/>
        </authorList>
    </citation>
    <scope>NUCLEOTIDE SEQUENCE</scope>
    <source>
        <strain evidence="6">NBRC 109709</strain>
    </source>
</reference>
<keyword evidence="3" id="KW-0964">Secreted</keyword>
<keyword evidence="7" id="KW-1185">Reference proteome</keyword>
<evidence type="ECO:0000256" key="3">
    <source>
        <dbReference type="ARBA" id="ARBA00022525"/>
    </source>
</evidence>
<dbReference type="InterPro" id="IPR045379">
    <property type="entry name" value="Crinkler_N"/>
</dbReference>
<evidence type="ECO:0000259" key="5">
    <source>
        <dbReference type="Pfam" id="PF20147"/>
    </source>
</evidence>
<name>A0A9W6YAR0_9STRA</name>
<accession>A0A9W6YAR0</accession>
<feature type="domain" description="Crinkler effector protein N-terminal" evidence="5">
    <location>
        <begin position="6"/>
        <end position="111"/>
    </location>
</feature>
<dbReference type="GO" id="GO:0043657">
    <property type="term" value="C:host cell"/>
    <property type="evidence" value="ECO:0007669"/>
    <property type="project" value="UniProtKB-SubCell"/>
</dbReference>
<evidence type="ECO:0000256" key="4">
    <source>
        <dbReference type="SAM" id="SignalP"/>
    </source>
</evidence>
<gene>
    <name evidence="6" type="ORF">Pfra01_002433900</name>
</gene>
<evidence type="ECO:0000256" key="2">
    <source>
        <dbReference type="ARBA" id="ARBA00004613"/>
    </source>
</evidence>
<feature type="chain" id="PRO_5040842780" evidence="4">
    <location>
        <begin position="17"/>
        <end position="430"/>
    </location>
</feature>
<sequence length="430" mass="47962">MVKLLLSYAVLGVAKPDGVEVDDDVPVWKLEDAIRDKEGRKGHVIGEMQLFLAKTEGGAWLTDDDDLDKMLQNQVDTSKMKKLRASWKLNKPDLFGPDVSLGEDVVHVLVVVPEGAGGSVSEASKMDQLVEKVDKMYEQTVLGKRKVYRHSSASSTLLTELNVRLQATRAVRFATGDLTHAAPFRWESISDERGQNIALTEEQQRERYRAYVEINIGDVLTRNRLCVYGVEKGKDILKAEIPGHNIELVGRTDMIILSDLVLENPLDLGMLPGVRLLIEVKRKVKERAISQALSELIALDVLVDEPVMALLTDLTDHWQFFWVSDTINNHGNIRSVTLRDPSEAFAVIRTLLNQSPSAGAEISLPCFQEPVKRQKLSRVLPSIAEASGSGIRECIERYYDIASMLGPDIEMARSVARQVTRSIPTLSYFS</sequence>
<protein>
    <submittedName>
        <fullName evidence="6">Unnamed protein product</fullName>
    </submittedName>
</protein>
<comment type="caution">
    <text evidence="6">The sequence shown here is derived from an EMBL/GenBank/DDBJ whole genome shotgun (WGS) entry which is preliminary data.</text>
</comment>
<feature type="signal peptide" evidence="4">
    <location>
        <begin position="1"/>
        <end position="16"/>
    </location>
</feature>
<dbReference type="EMBL" id="BSXT01004197">
    <property type="protein sequence ID" value="GMF57094.1"/>
    <property type="molecule type" value="Genomic_DNA"/>
</dbReference>
<dbReference type="AlphaFoldDB" id="A0A9W6YAR0"/>
<dbReference type="OrthoDB" id="74661at2759"/>
<organism evidence="6 7">
    <name type="scientific">Phytophthora fragariaefolia</name>
    <dbReference type="NCBI Taxonomy" id="1490495"/>
    <lineage>
        <taxon>Eukaryota</taxon>
        <taxon>Sar</taxon>
        <taxon>Stramenopiles</taxon>
        <taxon>Oomycota</taxon>
        <taxon>Peronosporomycetes</taxon>
        <taxon>Peronosporales</taxon>
        <taxon>Peronosporaceae</taxon>
        <taxon>Phytophthora</taxon>
    </lineage>
</organism>
<evidence type="ECO:0000313" key="7">
    <source>
        <dbReference type="Proteomes" id="UP001165121"/>
    </source>
</evidence>
<dbReference type="GO" id="GO:0005576">
    <property type="term" value="C:extracellular region"/>
    <property type="evidence" value="ECO:0007669"/>
    <property type="project" value="UniProtKB-SubCell"/>
</dbReference>